<evidence type="ECO:0008006" key="5">
    <source>
        <dbReference type="Google" id="ProtNLM"/>
    </source>
</evidence>
<proteinExistence type="predicted"/>
<dbReference type="Proteomes" id="UP000622580">
    <property type="component" value="Unassembled WGS sequence"/>
</dbReference>
<sequence length="159" mass="16818">MTDQLMGRGPEAARNLALVNYGLLFAAIFFAGVPALIAVIIAYSQRDEAPPALRSHHDFQIKIFWVAFALTMAAGACGLGALISGVGELMEFTRVNGWDGFSNINIDLSRMVIDGRIVSLLVAAVVLSLLAGLWLIAAPAIGFIRLVSARGIGLTSHPA</sequence>
<dbReference type="AlphaFoldDB" id="A0A941D392"/>
<feature type="transmembrane region" description="Helical" evidence="1">
    <location>
        <begin position="20"/>
        <end position="43"/>
    </location>
</feature>
<dbReference type="RefSeq" id="WP_215340823.1">
    <property type="nucleotide sequence ID" value="NZ_JAGSGD010000001.1"/>
</dbReference>
<reference evidence="2" key="2">
    <citation type="submission" date="2021-04" db="EMBL/GenBank/DDBJ databases">
        <title>Draft genome assembly of strain Phenylobacterium sp. 20VBR1 using MiniION and Illumina platforms.</title>
        <authorList>
            <person name="Thomas F.A."/>
            <person name="Krishnan K.P."/>
            <person name="Sinha R.K."/>
        </authorList>
    </citation>
    <scope>NUCLEOTIDE SEQUENCE</scope>
    <source>
        <strain evidence="2">20VBR1</strain>
    </source>
</reference>
<keyword evidence="1" id="KW-1133">Transmembrane helix</keyword>
<evidence type="ECO:0000313" key="3">
    <source>
        <dbReference type="EMBL" id="QQZ48983.1"/>
    </source>
</evidence>
<gene>
    <name evidence="2" type="ORF">JKL49_11935</name>
    <name evidence="3" type="ORF">JKL49_17290</name>
</gene>
<name>A0A941D392_9CAUL</name>
<evidence type="ECO:0000256" key="1">
    <source>
        <dbReference type="SAM" id="Phobius"/>
    </source>
</evidence>
<feature type="transmembrane region" description="Helical" evidence="1">
    <location>
        <begin position="63"/>
        <end position="83"/>
    </location>
</feature>
<keyword evidence="1" id="KW-0472">Membrane</keyword>
<keyword evidence="4" id="KW-1185">Reference proteome</keyword>
<evidence type="ECO:0000313" key="4">
    <source>
        <dbReference type="Proteomes" id="UP000622580"/>
    </source>
</evidence>
<dbReference type="EMBL" id="CP068570">
    <property type="protein sequence ID" value="QQZ48983.1"/>
    <property type="molecule type" value="Genomic_DNA"/>
</dbReference>
<keyword evidence="1" id="KW-0812">Transmembrane</keyword>
<reference evidence="3" key="1">
    <citation type="submission" date="2021-01" db="EMBL/GenBank/DDBJ databases">
        <title>Genome sequence of Phenylobacterium sp. 20VBR1 isolated from a valley glaceir, Ny-Alesund, Svalbard.</title>
        <authorList>
            <person name="Thomas F.A."/>
            <person name="Krishnan K.P."/>
            <person name="Sinha R.K."/>
        </authorList>
    </citation>
    <scope>NUCLEOTIDE SEQUENCE</scope>
    <source>
        <strain evidence="3">20VBR1</strain>
    </source>
</reference>
<organism evidence="2 4">
    <name type="scientific">Phenylobacterium glaciei</name>
    <dbReference type="NCBI Taxonomy" id="2803784"/>
    <lineage>
        <taxon>Bacteria</taxon>
        <taxon>Pseudomonadati</taxon>
        <taxon>Pseudomonadota</taxon>
        <taxon>Alphaproteobacteria</taxon>
        <taxon>Caulobacterales</taxon>
        <taxon>Caulobacteraceae</taxon>
        <taxon>Phenylobacterium</taxon>
    </lineage>
</organism>
<accession>A0A941D392</accession>
<dbReference type="EMBL" id="JAGSGD010000001">
    <property type="protein sequence ID" value="MBR7620096.1"/>
    <property type="molecule type" value="Genomic_DNA"/>
</dbReference>
<evidence type="ECO:0000313" key="2">
    <source>
        <dbReference type="EMBL" id="MBR7620096.1"/>
    </source>
</evidence>
<feature type="transmembrane region" description="Helical" evidence="1">
    <location>
        <begin position="117"/>
        <end position="144"/>
    </location>
</feature>
<protein>
    <recommendedName>
        <fullName evidence="5">DUF4870 domain-containing protein</fullName>
    </recommendedName>
</protein>